<keyword evidence="5 8" id="KW-0812">Transmembrane</keyword>
<dbReference type="STRING" id="456.Ljor_0020"/>
<evidence type="ECO:0000256" key="6">
    <source>
        <dbReference type="ARBA" id="ARBA00022989"/>
    </source>
</evidence>
<comment type="caution">
    <text evidence="9">The sequence shown here is derived from an EMBL/GenBank/DDBJ whole genome shotgun (WGS) entry which is preliminary data.</text>
</comment>
<reference evidence="9 10" key="1">
    <citation type="submission" date="2015-11" db="EMBL/GenBank/DDBJ databases">
        <title>Genomic analysis of 38 Legionella species identifies large and diverse effector repertoires.</title>
        <authorList>
            <person name="Burstein D."/>
            <person name="Amaro F."/>
            <person name="Zusman T."/>
            <person name="Lifshitz Z."/>
            <person name="Cohen O."/>
            <person name="Gilbert J.A."/>
            <person name="Pupko T."/>
            <person name="Shuman H.A."/>
            <person name="Segal G."/>
        </authorList>
    </citation>
    <scope>NUCLEOTIDE SEQUENCE [LARGE SCALE GENOMIC DNA]</scope>
    <source>
        <strain evidence="9 10">BL-540</strain>
    </source>
</reference>
<keyword evidence="4" id="KW-0533">Nickel</keyword>
<name>A0A0W0VGG4_9GAMM</name>
<evidence type="ECO:0000313" key="10">
    <source>
        <dbReference type="Proteomes" id="UP000055035"/>
    </source>
</evidence>
<feature type="transmembrane region" description="Helical" evidence="8">
    <location>
        <begin position="162"/>
        <end position="183"/>
    </location>
</feature>
<dbReference type="PATRIC" id="fig|456.5.peg.21"/>
<comment type="similarity">
    <text evidence="2 8">Belongs to the NiCoT transporter (TC 2.A.52) family.</text>
</comment>
<feature type="transmembrane region" description="Helical" evidence="8">
    <location>
        <begin position="195"/>
        <end position="218"/>
    </location>
</feature>
<keyword evidence="10" id="KW-1185">Reference proteome</keyword>
<evidence type="ECO:0000256" key="4">
    <source>
        <dbReference type="ARBA" id="ARBA00022596"/>
    </source>
</evidence>
<dbReference type="EMBL" id="LNYJ01000001">
    <property type="protein sequence ID" value="KTD19223.1"/>
    <property type="molecule type" value="Genomic_DNA"/>
</dbReference>
<dbReference type="InterPro" id="IPR004688">
    <property type="entry name" value="Ni/Co_transpt"/>
</dbReference>
<accession>A0A0W0VGG4</accession>
<dbReference type="Proteomes" id="UP000055035">
    <property type="component" value="Unassembled WGS sequence"/>
</dbReference>
<evidence type="ECO:0000256" key="2">
    <source>
        <dbReference type="ARBA" id="ARBA00010892"/>
    </source>
</evidence>
<dbReference type="RefSeq" id="WP_058469618.1">
    <property type="nucleotide sequence ID" value="NZ_CAAAIC010000013.1"/>
</dbReference>
<dbReference type="Pfam" id="PF03824">
    <property type="entry name" value="NicO"/>
    <property type="match status" value="1"/>
</dbReference>
<evidence type="ECO:0000313" key="9">
    <source>
        <dbReference type="EMBL" id="KTD19223.1"/>
    </source>
</evidence>
<keyword evidence="6 8" id="KW-1133">Transmembrane helix</keyword>
<dbReference type="GO" id="GO:0012505">
    <property type="term" value="C:endomembrane system"/>
    <property type="evidence" value="ECO:0007669"/>
    <property type="project" value="UniProtKB-SubCell"/>
</dbReference>
<gene>
    <name evidence="9" type="ORF">Ljor_0020</name>
</gene>
<dbReference type="GO" id="GO:0015099">
    <property type="term" value="F:nickel cation transmembrane transporter activity"/>
    <property type="evidence" value="ECO:0007669"/>
    <property type="project" value="UniProtKB-UniRule"/>
</dbReference>
<evidence type="ECO:0000256" key="1">
    <source>
        <dbReference type="ARBA" id="ARBA00004127"/>
    </source>
</evidence>
<evidence type="ECO:0000256" key="3">
    <source>
        <dbReference type="ARBA" id="ARBA00022448"/>
    </source>
</evidence>
<feature type="transmembrane region" description="Helical" evidence="8">
    <location>
        <begin position="44"/>
        <end position="65"/>
    </location>
</feature>
<dbReference type="GO" id="GO:0005886">
    <property type="term" value="C:plasma membrane"/>
    <property type="evidence" value="ECO:0007669"/>
    <property type="project" value="UniProtKB-SubCell"/>
</dbReference>
<organism evidence="9 10">
    <name type="scientific">Legionella jordanis</name>
    <dbReference type="NCBI Taxonomy" id="456"/>
    <lineage>
        <taxon>Bacteria</taxon>
        <taxon>Pseudomonadati</taxon>
        <taxon>Pseudomonadota</taxon>
        <taxon>Gammaproteobacteria</taxon>
        <taxon>Legionellales</taxon>
        <taxon>Legionellaceae</taxon>
        <taxon>Legionella</taxon>
    </lineage>
</organism>
<proteinExistence type="inferred from homology"/>
<comment type="subcellular location">
    <subcellularLocation>
        <location evidence="8">Cell membrane</location>
        <topology evidence="8">Multi-pass membrane protein</topology>
    </subcellularLocation>
    <subcellularLocation>
        <location evidence="1">Endomembrane system</location>
        <topology evidence="1">Multi-pass membrane protein</topology>
    </subcellularLocation>
</comment>
<dbReference type="PANTHER" id="PTHR31611:SF0">
    <property type="entry name" value="HIGH-AFFINITY NICKEL TRANSPORT PROTEIN NIC1"/>
    <property type="match status" value="1"/>
</dbReference>
<feature type="transmembrane region" description="Helical" evidence="8">
    <location>
        <begin position="86"/>
        <end position="106"/>
    </location>
</feature>
<evidence type="ECO:0000256" key="7">
    <source>
        <dbReference type="ARBA" id="ARBA00023136"/>
    </source>
</evidence>
<sequence>MEHSLLFFLMLAFGLGIRHGLDLDHLATIDCISRTIPTHDHLSRQVGVLFSFGHGVVVIIASLILAKGVTEAPVWLETSGKLISQFFLLALGGFSLWQLLTPSMQTEKVLKNHWLAHCLPKRFNRLMIIGIGGLFALSFDTFSQVIFFSVSASIFTHWWIPLWLGVLFTMGMMSADGLNGWLISTLIRKAKERSILLSRLLSLVIAGFSLSLGIFEFLK</sequence>
<dbReference type="OrthoDB" id="9776706at2"/>
<keyword evidence="3 8" id="KW-0813">Transport</keyword>
<evidence type="ECO:0000256" key="5">
    <source>
        <dbReference type="ARBA" id="ARBA00022692"/>
    </source>
</evidence>
<dbReference type="InterPro" id="IPR011541">
    <property type="entry name" value="Ni/Co_transpt_high_affinity"/>
</dbReference>
<feature type="transmembrane region" description="Helical" evidence="8">
    <location>
        <begin position="126"/>
        <end position="150"/>
    </location>
</feature>
<dbReference type="PANTHER" id="PTHR31611">
    <property type="entry name" value="HIGH-AFFINITY NICKEL TRANSPORT PROTEIN NIC1"/>
    <property type="match status" value="1"/>
</dbReference>
<keyword evidence="7 8" id="KW-0472">Membrane</keyword>
<dbReference type="AlphaFoldDB" id="A0A0W0VGG4"/>
<protein>
    <recommendedName>
        <fullName evidence="8">Nickel/cobalt efflux system</fullName>
    </recommendedName>
</protein>
<evidence type="ECO:0000256" key="8">
    <source>
        <dbReference type="RuleBase" id="RU362101"/>
    </source>
</evidence>